<dbReference type="Proteomes" id="UP000006320">
    <property type="component" value="Unassembled WGS sequence"/>
</dbReference>
<dbReference type="AlphaFoldDB" id="A0AAV3V194"/>
<comment type="caution">
    <text evidence="1">The sequence shown here is derived from an EMBL/GenBank/DDBJ whole genome shotgun (WGS) entry which is preliminary data.</text>
</comment>
<evidence type="ECO:0000313" key="1">
    <source>
        <dbReference type="EMBL" id="GAC10455.1"/>
    </source>
</evidence>
<organism evidence="1 2">
    <name type="scientific">Paraglaciecola chathamensis S18K6</name>
    <dbReference type="NCBI Taxonomy" id="1127672"/>
    <lineage>
        <taxon>Bacteria</taxon>
        <taxon>Pseudomonadati</taxon>
        <taxon>Pseudomonadota</taxon>
        <taxon>Gammaproteobacteria</taxon>
        <taxon>Alteromonadales</taxon>
        <taxon>Alteromonadaceae</taxon>
        <taxon>Paraglaciecola</taxon>
    </lineage>
</organism>
<gene>
    <name evidence="1" type="ORF">GCHA_2508</name>
</gene>
<evidence type="ECO:0008006" key="3">
    <source>
        <dbReference type="Google" id="ProtNLM"/>
    </source>
</evidence>
<protein>
    <recommendedName>
        <fullName evidence="3">Transposase</fullName>
    </recommendedName>
</protein>
<evidence type="ECO:0000313" key="2">
    <source>
        <dbReference type="Proteomes" id="UP000006320"/>
    </source>
</evidence>
<name>A0AAV3V194_9ALTE</name>
<accession>A0AAV3V194</accession>
<reference evidence="1 2" key="1">
    <citation type="journal article" date="2017" name="Antonie Van Leeuwenhoek">
        <title>Rhizobium rhizosphaerae sp. nov., a novel species isolated from rice rhizosphere.</title>
        <authorList>
            <person name="Zhao J.J."/>
            <person name="Zhang J."/>
            <person name="Zhang R.J."/>
            <person name="Zhang C.W."/>
            <person name="Yin H.Q."/>
            <person name="Zhang X.X."/>
        </authorList>
    </citation>
    <scope>NUCLEOTIDE SEQUENCE [LARGE SCALE GENOMIC DNA]</scope>
    <source>
        <strain evidence="1 2">S18K6</strain>
    </source>
</reference>
<sequence>MYWVLEGKLAFNPFAEDSEVANTNSTGLNRWQKECKIAEKRLHI</sequence>
<dbReference type="EMBL" id="BAEM01000033">
    <property type="protein sequence ID" value="GAC10455.1"/>
    <property type="molecule type" value="Genomic_DNA"/>
</dbReference>
<proteinExistence type="predicted"/>